<evidence type="ECO:0000313" key="10">
    <source>
        <dbReference type="Proteomes" id="UP001458880"/>
    </source>
</evidence>
<evidence type="ECO:0000256" key="1">
    <source>
        <dbReference type="ARBA" id="ARBA00004430"/>
    </source>
</evidence>
<comment type="caution">
    <text evidence="9">The sequence shown here is derived from an EMBL/GenBank/DDBJ whole genome shotgun (WGS) entry which is preliminary data.</text>
</comment>
<feature type="domain" description="CFAP91" evidence="8">
    <location>
        <begin position="144"/>
        <end position="296"/>
    </location>
</feature>
<evidence type="ECO:0000259" key="8">
    <source>
        <dbReference type="Pfam" id="PF14738"/>
    </source>
</evidence>
<evidence type="ECO:0000313" key="9">
    <source>
        <dbReference type="EMBL" id="KAK9754600.1"/>
    </source>
</evidence>
<dbReference type="EMBL" id="JASPKY010000006">
    <property type="protein sequence ID" value="KAK9754600.1"/>
    <property type="molecule type" value="Genomic_DNA"/>
</dbReference>
<organism evidence="9 10">
    <name type="scientific">Popillia japonica</name>
    <name type="common">Japanese beetle</name>
    <dbReference type="NCBI Taxonomy" id="7064"/>
    <lineage>
        <taxon>Eukaryota</taxon>
        <taxon>Metazoa</taxon>
        <taxon>Ecdysozoa</taxon>
        <taxon>Arthropoda</taxon>
        <taxon>Hexapoda</taxon>
        <taxon>Insecta</taxon>
        <taxon>Pterygota</taxon>
        <taxon>Neoptera</taxon>
        <taxon>Endopterygota</taxon>
        <taxon>Coleoptera</taxon>
        <taxon>Polyphaga</taxon>
        <taxon>Scarabaeiformia</taxon>
        <taxon>Scarabaeidae</taxon>
        <taxon>Rutelinae</taxon>
        <taxon>Popillia</taxon>
    </lineage>
</organism>
<dbReference type="PANTHER" id="PTHR22455:SF10">
    <property type="entry name" value="CILIA- AND FLAGELLA-ASSOCIATED PROTEIN 91"/>
    <property type="match status" value="1"/>
</dbReference>
<dbReference type="InterPro" id="IPR032840">
    <property type="entry name" value="CFAP91_dom"/>
</dbReference>
<gene>
    <name evidence="9" type="ORF">QE152_g1075</name>
</gene>
<protein>
    <recommendedName>
        <fullName evidence="6">Cilia- and flagella-associated protein 91</fullName>
    </recommendedName>
</protein>
<comment type="subcellular location">
    <subcellularLocation>
        <location evidence="1">Cytoplasm</location>
        <location evidence="1">Cytoskeleton</location>
        <location evidence="1">Cilium axoneme</location>
    </subcellularLocation>
</comment>
<dbReference type="AlphaFoldDB" id="A0AAW1N9V5"/>
<evidence type="ECO:0000256" key="3">
    <source>
        <dbReference type="ARBA" id="ARBA00023212"/>
    </source>
</evidence>
<dbReference type="Pfam" id="PF14738">
    <property type="entry name" value="CFAP91"/>
    <property type="match status" value="1"/>
</dbReference>
<evidence type="ECO:0000256" key="4">
    <source>
        <dbReference type="ARBA" id="ARBA00023273"/>
    </source>
</evidence>
<evidence type="ECO:0000256" key="7">
    <source>
        <dbReference type="SAM" id="MobiDB-lite"/>
    </source>
</evidence>
<sequence length="806" mass="93981">MPILPGKGGHTNRANDMFYDPLFIVSGPKDHFRRAKAAIMTTAKYTVHPIFNTMFTDLPHIPKQQIAIRPNMNIPNYRPLDQMERESDIDVLGVHRHRFFQRPVPRASTAVPELPLTLEPAIEPPADEENKTVKVKEKTYDKKIQTMYRESSAQTSPWQPDYKVIDGSDPEILKLDFLKWGAGLPVGQREVTLIERARMKRQWERALPPAADAKSLTKRRNIIDAMEREEWAFREQEIEEVQNLRMNLLEKMLAELLQNTKTRSEMKMQMFCKMKLAERDEKLAKLKKLSTREKRRLEFNHRGIIMKYNPVNVLVEHADYKSELYAPMMRHGEHPKRRHMVIDDHLRKYRAHYEGVDKYTTLPTWLEKGPKLSDDFVKLPGTRLCIRETKWTNPVLKQLHMELKSLRQVTKKECSLRVRVPPKEEPLPTPEVDIVDDEDEENSQGLILVQSVLRGRAAQILVFEGRDNCRELIQELRSTHGVLSKQKIEVFKEKLEVKYDQREEVFCIANSNKIQEALSRLQGTLVGTLLDFLNKELRRLLDERKAHALGIMAERERQRREAAEAGRRQFELRRRLEHDEMFKQIVKVHQDTVDMYLEDIITEGMEFASKDEAKEYVIKLAKKFDEEITEKAPLLKDNVLEQEELIAELVHHFVLPEVEKAIVRQRIKKRQEVSLKAIHNELYNSIENLPKPPPRNKRKIKKTKPRTIIITDPSSEVLEELIDYDEIAEQRVPNKQIDNESSFEKMDEVSDEAVEDAEKGKADEGEEVPPLLLEDVTETTSQVESADSRLEVAESMGFVKCVAYNK</sequence>
<keyword evidence="10" id="KW-1185">Reference proteome</keyword>
<evidence type="ECO:0000256" key="6">
    <source>
        <dbReference type="ARBA" id="ARBA00029555"/>
    </source>
</evidence>
<keyword evidence="9" id="KW-0282">Flagellum</keyword>
<dbReference type="Proteomes" id="UP001458880">
    <property type="component" value="Unassembled WGS sequence"/>
</dbReference>
<keyword evidence="9" id="KW-0969">Cilium</keyword>
<evidence type="ECO:0000256" key="5">
    <source>
        <dbReference type="ARBA" id="ARBA00029468"/>
    </source>
</evidence>
<accession>A0AAW1N9V5</accession>
<dbReference type="InterPro" id="IPR026720">
    <property type="entry name" value="CFAP91"/>
</dbReference>
<name>A0AAW1N9V5_POPJA</name>
<keyword evidence="3" id="KW-0206">Cytoskeleton</keyword>
<keyword evidence="4" id="KW-0966">Cell projection</keyword>
<reference evidence="9 10" key="1">
    <citation type="journal article" date="2024" name="BMC Genomics">
        <title>De novo assembly and annotation of Popillia japonica's genome with initial clues to its potential as an invasive pest.</title>
        <authorList>
            <person name="Cucini C."/>
            <person name="Boschi S."/>
            <person name="Funari R."/>
            <person name="Cardaioli E."/>
            <person name="Iannotti N."/>
            <person name="Marturano G."/>
            <person name="Paoli F."/>
            <person name="Bruttini M."/>
            <person name="Carapelli A."/>
            <person name="Frati F."/>
            <person name="Nardi F."/>
        </authorList>
    </citation>
    <scope>NUCLEOTIDE SEQUENCE [LARGE SCALE GENOMIC DNA]</scope>
    <source>
        <strain evidence="9">DMR45628</strain>
    </source>
</reference>
<evidence type="ECO:0000256" key="2">
    <source>
        <dbReference type="ARBA" id="ARBA00022490"/>
    </source>
</evidence>
<dbReference type="PANTHER" id="PTHR22455">
    <property type="entry name" value="CILIA- AND FLAGELLA-ASSOCIATED PROTEIN 91"/>
    <property type="match status" value="1"/>
</dbReference>
<feature type="region of interest" description="Disordered" evidence="7">
    <location>
        <begin position="735"/>
        <end position="787"/>
    </location>
</feature>
<dbReference type="GO" id="GO:0005930">
    <property type="term" value="C:axoneme"/>
    <property type="evidence" value="ECO:0007669"/>
    <property type="project" value="UniProtKB-SubCell"/>
</dbReference>
<keyword evidence="2" id="KW-0963">Cytoplasm</keyword>
<comment type="similarity">
    <text evidence="5">Belongs to the CFAP91 family.</text>
</comment>
<proteinExistence type="inferred from homology"/>